<organism evidence="4 5">
    <name type="scientific">Pseudobythopirellula maris</name>
    <dbReference type="NCBI Taxonomy" id="2527991"/>
    <lineage>
        <taxon>Bacteria</taxon>
        <taxon>Pseudomonadati</taxon>
        <taxon>Planctomycetota</taxon>
        <taxon>Planctomycetia</taxon>
        <taxon>Pirellulales</taxon>
        <taxon>Lacipirellulaceae</taxon>
        <taxon>Pseudobythopirellula</taxon>
    </lineage>
</organism>
<feature type="domain" description="Bacterial sugar transferase" evidence="3">
    <location>
        <begin position="45"/>
        <end position="228"/>
    </location>
</feature>
<gene>
    <name evidence="4" type="primary">gumD</name>
    <name evidence="4" type="ORF">Mal64_01080</name>
</gene>
<dbReference type="EMBL" id="SJPQ01000001">
    <property type="protein sequence ID" value="TWT89729.1"/>
    <property type="molecule type" value="Genomic_DNA"/>
</dbReference>
<dbReference type="GO" id="GO:0089702">
    <property type="term" value="F:undecaprenyl-phosphate glucose phosphotransferase activity"/>
    <property type="evidence" value="ECO:0007669"/>
    <property type="project" value="UniProtKB-EC"/>
</dbReference>
<name>A0A5C5ZQJ4_9BACT</name>
<dbReference type="EC" id="2.7.8.31" evidence="4"/>
<evidence type="ECO:0000313" key="5">
    <source>
        <dbReference type="Proteomes" id="UP000315440"/>
    </source>
</evidence>
<keyword evidence="2" id="KW-0812">Transmembrane</keyword>
<keyword evidence="4" id="KW-0808">Transferase</keyword>
<accession>A0A5C5ZQJ4</accession>
<comment type="similarity">
    <text evidence="1">Belongs to the bacterial sugar transferase family.</text>
</comment>
<keyword evidence="2" id="KW-0472">Membrane</keyword>
<reference evidence="4 5" key="1">
    <citation type="submission" date="2019-02" db="EMBL/GenBank/DDBJ databases">
        <title>Deep-cultivation of Planctomycetes and their phenomic and genomic characterization uncovers novel biology.</title>
        <authorList>
            <person name="Wiegand S."/>
            <person name="Jogler M."/>
            <person name="Boedeker C."/>
            <person name="Pinto D."/>
            <person name="Vollmers J."/>
            <person name="Rivas-Marin E."/>
            <person name="Kohn T."/>
            <person name="Peeters S.H."/>
            <person name="Heuer A."/>
            <person name="Rast P."/>
            <person name="Oberbeckmann S."/>
            <person name="Bunk B."/>
            <person name="Jeske O."/>
            <person name="Meyerdierks A."/>
            <person name="Storesund J.E."/>
            <person name="Kallscheuer N."/>
            <person name="Luecker S."/>
            <person name="Lage O.M."/>
            <person name="Pohl T."/>
            <person name="Merkel B.J."/>
            <person name="Hornburger P."/>
            <person name="Mueller R.-W."/>
            <person name="Bruemmer F."/>
            <person name="Labrenz M."/>
            <person name="Spormann A.M."/>
            <person name="Op Den Camp H."/>
            <person name="Overmann J."/>
            <person name="Amann R."/>
            <person name="Jetten M.S.M."/>
            <person name="Mascher T."/>
            <person name="Medema M.H."/>
            <person name="Devos D.P."/>
            <person name="Kaster A.-K."/>
            <person name="Ovreas L."/>
            <person name="Rohde M."/>
            <person name="Galperin M.Y."/>
            <person name="Jogler C."/>
        </authorList>
    </citation>
    <scope>NUCLEOTIDE SEQUENCE [LARGE SCALE GENOMIC DNA]</scope>
    <source>
        <strain evidence="4 5">Mal64</strain>
    </source>
</reference>
<comment type="caution">
    <text evidence="4">The sequence shown here is derived from an EMBL/GenBank/DDBJ whole genome shotgun (WGS) entry which is preliminary data.</text>
</comment>
<evidence type="ECO:0000259" key="3">
    <source>
        <dbReference type="Pfam" id="PF02397"/>
    </source>
</evidence>
<proteinExistence type="inferred from homology"/>
<dbReference type="Pfam" id="PF02397">
    <property type="entry name" value="Bac_transf"/>
    <property type="match status" value="1"/>
</dbReference>
<feature type="transmembrane region" description="Helical" evidence="2">
    <location>
        <begin position="47"/>
        <end position="71"/>
    </location>
</feature>
<dbReference type="PANTHER" id="PTHR30576">
    <property type="entry name" value="COLANIC BIOSYNTHESIS UDP-GLUCOSE LIPID CARRIER TRANSFERASE"/>
    <property type="match status" value="1"/>
</dbReference>
<dbReference type="InterPro" id="IPR003362">
    <property type="entry name" value="Bact_transf"/>
</dbReference>
<sequence length="310" mass="34190">MSIPPSLTHQGDNLVSAITDLPRPIKVDSPSRRPPIQPSSYLGRKRAVVRVLGAIAGALLAPLIVLLVILVRLTSPGPGLYRQCRLGLNGREFTIFKLRSMRNDAEKLSGPVWAKRQDARVTPLGRLLRFTHLDELPQIINVVRGEMDFVGPRPERPEIVADLVGQVPGYEDRLAALPGITGVAQVNLPPDETLDCVRKKVAADRYYIEKASLWLDLRLAAATFLRVLGIRYEKGAWLLGVLITPAQLLEAAEQHDLSCSEINRPHFPNVLRDESLEDTQSFSTCSDTVVEDGLGVPELSAQVAMPRQPR</sequence>
<dbReference type="Proteomes" id="UP000315440">
    <property type="component" value="Unassembled WGS sequence"/>
</dbReference>
<evidence type="ECO:0000256" key="1">
    <source>
        <dbReference type="ARBA" id="ARBA00006464"/>
    </source>
</evidence>
<evidence type="ECO:0000256" key="2">
    <source>
        <dbReference type="SAM" id="Phobius"/>
    </source>
</evidence>
<dbReference type="OrthoDB" id="9766874at2"/>
<protein>
    <submittedName>
        <fullName evidence="4">UDP-glucose:undecaprenyl-phosphate glucose-1-phosphate transferase</fullName>
        <ecNumber evidence="4">2.7.8.31</ecNumber>
    </submittedName>
</protein>
<keyword evidence="2" id="KW-1133">Transmembrane helix</keyword>
<dbReference type="PANTHER" id="PTHR30576:SF0">
    <property type="entry name" value="UNDECAPRENYL-PHOSPHATE N-ACETYLGALACTOSAMINYL 1-PHOSPHATE TRANSFERASE-RELATED"/>
    <property type="match status" value="1"/>
</dbReference>
<dbReference type="AlphaFoldDB" id="A0A5C5ZQJ4"/>
<evidence type="ECO:0000313" key="4">
    <source>
        <dbReference type="EMBL" id="TWT89729.1"/>
    </source>
</evidence>
<keyword evidence="5" id="KW-1185">Reference proteome</keyword>